<sequence>MAAPTSDFRISELCNWFYVGNLKLKIAERLRIPRREIQLRDANTKQPLEDAMRMTNYTRRLSHADRTLPLILEFKDKSKEPLLIGNYAEYFAMADCLAW</sequence>
<keyword evidence="1" id="KW-1185">Reference proteome</keyword>
<dbReference type="Proteomes" id="UP000095280">
    <property type="component" value="Unplaced"/>
</dbReference>
<reference evidence="2" key="1">
    <citation type="submission" date="2016-11" db="UniProtKB">
        <authorList>
            <consortium name="WormBaseParasite"/>
        </authorList>
    </citation>
    <scope>IDENTIFICATION</scope>
</reference>
<accession>A0A1I8H5V6</accession>
<dbReference type="WBParaSite" id="maker-uti_cns_0004411-snap-gene-0.3-mRNA-1">
    <property type="protein sequence ID" value="maker-uti_cns_0004411-snap-gene-0.3-mRNA-1"/>
    <property type="gene ID" value="maker-uti_cns_0004411-snap-gene-0.3"/>
</dbReference>
<dbReference type="AlphaFoldDB" id="A0A1I8H5V6"/>
<evidence type="ECO:0000313" key="1">
    <source>
        <dbReference type="Proteomes" id="UP000095280"/>
    </source>
</evidence>
<proteinExistence type="predicted"/>
<evidence type="ECO:0000313" key="2">
    <source>
        <dbReference type="WBParaSite" id="maker-uti_cns_0004411-snap-gene-0.3-mRNA-1"/>
    </source>
</evidence>
<name>A0A1I8H5V6_9PLAT</name>
<organism evidence="1 2">
    <name type="scientific">Macrostomum lignano</name>
    <dbReference type="NCBI Taxonomy" id="282301"/>
    <lineage>
        <taxon>Eukaryota</taxon>
        <taxon>Metazoa</taxon>
        <taxon>Spiralia</taxon>
        <taxon>Lophotrochozoa</taxon>
        <taxon>Platyhelminthes</taxon>
        <taxon>Rhabditophora</taxon>
        <taxon>Macrostomorpha</taxon>
        <taxon>Macrostomida</taxon>
        <taxon>Macrostomidae</taxon>
        <taxon>Macrostomum</taxon>
    </lineage>
</organism>
<protein>
    <submittedName>
        <fullName evidence="2">GST N-terminal domain-containing protein</fullName>
    </submittedName>
</protein>